<reference evidence="4" key="1">
    <citation type="submission" date="2023-12" db="EMBL/GenBank/DDBJ databases">
        <title>Mannheima indologenes sp. nov. proposed for Clade V organisms of Mannheimia.</title>
        <authorList>
            <person name="Christensen H."/>
        </authorList>
    </citation>
    <scope>NUCLEOTIDE SEQUENCE</scope>
    <source>
        <strain evidence="4">M14.4</strain>
    </source>
</reference>
<dbReference type="Pfam" id="PF00293">
    <property type="entry name" value="NUDIX"/>
    <property type="match status" value="1"/>
</dbReference>
<name>A0ABU7ZFB6_9PAST</name>
<keyword evidence="5" id="KW-1185">Reference proteome</keyword>
<dbReference type="SUPFAM" id="SSF55811">
    <property type="entry name" value="Nudix"/>
    <property type="match status" value="1"/>
</dbReference>
<dbReference type="RefSeq" id="WP_334254285.1">
    <property type="nucleotide sequence ID" value="NZ_JBAJJM010000010.1"/>
</dbReference>
<evidence type="ECO:0000313" key="5">
    <source>
        <dbReference type="Proteomes" id="UP001432017"/>
    </source>
</evidence>
<dbReference type="InterPro" id="IPR000086">
    <property type="entry name" value="NUDIX_hydrolase_dom"/>
</dbReference>
<dbReference type="CDD" id="cd04664">
    <property type="entry name" value="NUDIX_DHNTPase_like"/>
    <property type="match status" value="1"/>
</dbReference>
<dbReference type="InterPro" id="IPR015797">
    <property type="entry name" value="NUDIX_hydrolase-like_dom_sf"/>
</dbReference>
<accession>A0ABU7ZFB6</accession>
<evidence type="ECO:0000313" key="4">
    <source>
        <dbReference type="EMBL" id="MEG9476155.1"/>
    </source>
</evidence>
<dbReference type="EMBL" id="JBAJJM010000010">
    <property type="protein sequence ID" value="MEG9476155.1"/>
    <property type="molecule type" value="Genomic_DNA"/>
</dbReference>
<proteinExistence type="predicted"/>
<protein>
    <submittedName>
        <fullName evidence="4">Dihydroneopterin triphosphate diphosphatase</fullName>
        <ecNumber evidence="4">3.6.1.67</ecNumber>
    </submittedName>
</protein>
<dbReference type="PROSITE" id="PS51462">
    <property type="entry name" value="NUDIX"/>
    <property type="match status" value="1"/>
</dbReference>
<dbReference type="EC" id="3.6.1.67" evidence="4"/>
<dbReference type="NCBIfam" id="NF006961">
    <property type="entry name" value="PRK09438.1"/>
    <property type="match status" value="1"/>
</dbReference>
<evidence type="ECO:0000256" key="1">
    <source>
        <dbReference type="ARBA" id="ARBA00001946"/>
    </source>
</evidence>
<gene>
    <name evidence="4" type="primary">nudB</name>
    <name evidence="4" type="ORF">V6W77_07680</name>
</gene>
<dbReference type="InterPro" id="IPR003564">
    <property type="entry name" value="DHNTPase"/>
</dbReference>
<keyword evidence="2 4" id="KW-0378">Hydrolase</keyword>
<dbReference type="InterPro" id="IPR020084">
    <property type="entry name" value="NUDIX_hydrolase_CS"/>
</dbReference>
<dbReference type="PROSITE" id="PS00893">
    <property type="entry name" value="NUDIX_BOX"/>
    <property type="match status" value="1"/>
</dbReference>
<evidence type="ECO:0000259" key="3">
    <source>
        <dbReference type="PROSITE" id="PS51462"/>
    </source>
</evidence>
<dbReference type="PANTHER" id="PTHR43736">
    <property type="entry name" value="ADP-RIBOSE PYROPHOSPHATASE"/>
    <property type="match status" value="1"/>
</dbReference>
<organism evidence="4 5">
    <name type="scientific">Mannheimia indoligenes</name>
    <dbReference type="NCBI Taxonomy" id="3103145"/>
    <lineage>
        <taxon>Bacteria</taxon>
        <taxon>Pseudomonadati</taxon>
        <taxon>Pseudomonadota</taxon>
        <taxon>Gammaproteobacteria</taxon>
        <taxon>Pasteurellales</taxon>
        <taxon>Pasteurellaceae</taxon>
        <taxon>Mannheimia</taxon>
    </lineage>
</organism>
<feature type="domain" description="Nudix hydrolase" evidence="3">
    <location>
        <begin position="4"/>
        <end position="143"/>
    </location>
</feature>
<comment type="caution">
    <text evidence="4">The sequence shown here is derived from an EMBL/GenBank/DDBJ whole genome shotgun (WGS) entry which is preliminary data.</text>
</comment>
<dbReference type="Proteomes" id="UP001432017">
    <property type="component" value="Unassembled WGS sequence"/>
</dbReference>
<dbReference type="Gene3D" id="3.90.79.10">
    <property type="entry name" value="Nucleoside Triphosphate Pyrophosphohydrolase"/>
    <property type="match status" value="1"/>
</dbReference>
<dbReference type="GO" id="GO:0019177">
    <property type="term" value="F:dihydroneopterin triphosphate pyrophosphohydrolase activity"/>
    <property type="evidence" value="ECO:0007669"/>
    <property type="project" value="UniProtKB-EC"/>
</dbReference>
<sequence>MNYKNPNSVLVIIYAKNTNRVLMLQRKDDPDFWQSVTGSINVGEQPIEAAYREVIEETGLQISAEKQPLVDCKKQIEFEIFPHFRYKYAPNITHCVEHWFLLPLESEQEPILSEHLAYCWVSVEDAVKMTKSPNNAQAIKQYLTTLK</sequence>
<dbReference type="PRINTS" id="PR01404">
    <property type="entry name" value="NPPPHYDRLASE"/>
</dbReference>
<evidence type="ECO:0000256" key="2">
    <source>
        <dbReference type="ARBA" id="ARBA00022801"/>
    </source>
</evidence>
<comment type="cofactor">
    <cofactor evidence="1">
        <name>Mg(2+)</name>
        <dbReference type="ChEBI" id="CHEBI:18420"/>
    </cofactor>
</comment>
<dbReference type="PANTHER" id="PTHR43736:SF1">
    <property type="entry name" value="DIHYDRONEOPTERIN TRIPHOSPHATE DIPHOSPHATASE"/>
    <property type="match status" value="1"/>
</dbReference>